<dbReference type="HOGENOM" id="CLU_114419_3_0_9"/>
<dbReference type="Gene3D" id="3.30.2220.30">
    <property type="match status" value="1"/>
</dbReference>
<dbReference type="RefSeq" id="WP_009529299.1">
    <property type="nucleotide sequence ID" value="NZ_JH414605.1"/>
</dbReference>
<comment type="caution">
    <text evidence="1">The sequence shown here is derived from an EMBL/GenBank/DDBJ whole genome shotgun (WGS) entry which is preliminary data.</text>
</comment>
<dbReference type="InterPro" id="IPR014986">
    <property type="entry name" value="XkdN-like"/>
</dbReference>
<protein>
    <recommendedName>
        <fullName evidence="3">Phage XkdN-like protein</fullName>
    </recommendedName>
</protein>
<reference evidence="1 2" key="1">
    <citation type="submission" date="2011-08" db="EMBL/GenBank/DDBJ databases">
        <title>The Genome Sequence of Eubacteriaceae bacterium CM5.</title>
        <authorList>
            <consortium name="The Broad Institute Genome Sequencing Platform"/>
            <person name="Earl A."/>
            <person name="Ward D."/>
            <person name="Feldgarden M."/>
            <person name="Gevers D."/>
            <person name="Sizova M."/>
            <person name="Hazen A."/>
            <person name="Epstein S."/>
            <person name="Young S.K."/>
            <person name="Zeng Q."/>
            <person name="Gargeya S."/>
            <person name="Fitzgerald M."/>
            <person name="Haas B."/>
            <person name="Abouelleil A."/>
            <person name="Alvarado L."/>
            <person name="Arachchi H.M."/>
            <person name="Berlin A."/>
            <person name="Brown A."/>
            <person name="Chapman S.B."/>
            <person name="Chen Z."/>
            <person name="Dunbar C."/>
            <person name="Freedman E."/>
            <person name="Gearin G."/>
            <person name="Gellesch M."/>
            <person name="Goldberg J."/>
            <person name="Griggs A."/>
            <person name="Gujja S."/>
            <person name="Heiman D."/>
            <person name="Howarth C."/>
            <person name="Larson L."/>
            <person name="Lui A."/>
            <person name="MacDonald P.J.P."/>
            <person name="Montmayeur A."/>
            <person name="Murphy C."/>
            <person name="Neiman D."/>
            <person name="Pearson M."/>
            <person name="Priest M."/>
            <person name="Roberts A."/>
            <person name="Saif S."/>
            <person name="Shea T."/>
            <person name="Shenoy N."/>
            <person name="Sisk P."/>
            <person name="Stolte C."/>
            <person name="Sykes S."/>
            <person name="Wortman J."/>
            <person name="Nusbaum C."/>
            <person name="Birren B."/>
        </authorList>
    </citation>
    <scope>NUCLEOTIDE SEQUENCE [LARGE SCALE GENOMIC DNA]</scope>
    <source>
        <strain evidence="1 2">CM5</strain>
    </source>
</reference>
<dbReference type="Pfam" id="PF08890">
    <property type="entry name" value="Phage_TAC_5"/>
    <property type="match status" value="1"/>
</dbReference>
<evidence type="ECO:0000313" key="2">
    <source>
        <dbReference type="Proteomes" id="UP000003379"/>
    </source>
</evidence>
<gene>
    <name evidence="1" type="ORF">HMPREF9628_01296</name>
</gene>
<organism evidence="1 2">
    <name type="scientific">Peptoanaerobacter stomatis</name>
    <dbReference type="NCBI Taxonomy" id="796937"/>
    <lineage>
        <taxon>Bacteria</taxon>
        <taxon>Bacillati</taxon>
        <taxon>Bacillota</taxon>
        <taxon>Clostridia</taxon>
        <taxon>Peptostreptococcales</taxon>
        <taxon>Filifactoraceae</taxon>
        <taxon>Peptoanaerobacter</taxon>
    </lineage>
</organism>
<accession>G9XBC9</accession>
<proteinExistence type="predicted"/>
<evidence type="ECO:0008006" key="3">
    <source>
        <dbReference type="Google" id="ProtNLM"/>
    </source>
</evidence>
<sequence length="141" mass="16156">MSLSAFLKQNVKQIENEKVTVSERFIDENGDVIPFEVRVLTNDEDEQIRKQCTYKKQIPGKKYQYMNETDYEKYVGMQAVACTVYPDLKDSSLQDSYGVMGELNLLKAMLTPGEYANYLGAVQKINGFDKDMEDIVDEAKN</sequence>
<evidence type="ECO:0000313" key="1">
    <source>
        <dbReference type="EMBL" id="EHL19780.1"/>
    </source>
</evidence>
<dbReference type="EMBL" id="AFZG01000015">
    <property type="protein sequence ID" value="EHL19780.1"/>
    <property type="molecule type" value="Genomic_DNA"/>
</dbReference>
<dbReference type="AlphaFoldDB" id="G9XBC9"/>
<dbReference type="InterPro" id="IPR038559">
    <property type="entry name" value="XkdN-like_sf"/>
</dbReference>
<name>G9XBC9_9FIRM</name>
<dbReference type="Proteomes" id="UP000003379">
    <property type="component" value="Unassembled WGS sequence"/>
</dbReference>